<comment type="caution">
    <text evidence="3">The sequence shown here is derived from an EMBL/GenBank/DDBJ whole genome shotgun (WGS) entry which is preliminary data.</text>
</comment>
<feature type="chain" id="PRO_5042172544" evidence="2">
    <location>
        <begin position="20"/>
        <end position="566"/>
    </location>
</feature>
<evidence type="ECO:0000256" key="2">
    <source>
        <dbReference type="SAM" id="SignalP"/>
    </source>
</evidence>
<keyword evidence="2" id="KW-0732">Signal</keyword>
<organism evidence="3 4">
    <name type="scientific">Potamilus streckersoni</name>
    <dbReference type="NCBI Taxonomy" id="2493646"/>
    <lineage>
        <taxon>Eukaryota</taxon>
        <taxon>Metazoa</taxon>
        <taxon>Spiralia</taxon>
        <taxon>Lophotrochozoa</taxon>
        <taxon>Mollusca</taxon>
        <taxon>Bivalvia</taxon>
        <taxon>Autobranchia</taxon>
        <taxon>Heteroconchia</taxon>
        <taxon>Palaeoheterodonta</taxon>
        <taxon>Unionida</taxon>
        <taxon>Unionoidea</taxon>
        <taxon>Unionidae</taxon>
        <taxon>Ambleminae</taxon>
        <taxon>Lampsilini</taxon>
        <taxon>Potamilus</taxon>
    </lineage>
</organism>
<dbReference type="Proteomes" id="UP001195483">
    <property type="component" value="Unassembled WGS sequence"/>
</dbReference>
<evidence type="ECO:0000256" key="1">
    <source>
        <dbReference type="SAM" id="MobiDB-lite"/>
    </source>
</evidence>
<feature type="compositionally biased region" description="Polar residues" evidence="1">
    <location>
        <begin position="90"/>
        <end position="104"/>
    </location>
</feature>
<proteinExistence type="predicted"/>
<keyword evidence="4" id="KW-1185">Reference proteome</keyword>
<feature type="signal peptide" evidence="2">
    <location>
        <begin position="1"/>
        <end position="19"/>
    </location>
</feature>
<reference evidence="3" key="1">
    <citation type="journal article" date="2021" name="Genome Biol. Evol.">
        <title>A High-Quality Reference Genome for a Parasitic Bivalve with Doubly Uniparental Inheritance (Bivalvia: Unionida).</title>
        <authorList>
            <person name="Smith C.H."/>
        </authorList>
    </citation>
    <scope>NUCLEOTIDE SEQUENCE</scope>
    <source>
        <strain evidence="3">CHS0354</strain>
    </source>
</reference>
<gene>
    <name evidence="3" type="ORF">CHS0354_009505</name>
</gene>
<evidence type="ECO:0000313" key="3">
    <source>
        <dbReference type="EMBL" id="KAK3580550.1"/>
    </source>
</evidence>
<dbReference type="AlphaFoldDB" id="A0AAE0RW03"/>
<dbReference type="EMBL" id="JAEAOA010000612">
    <property type="protein sequence ID" value="KAK3580550.1"/>
    <property type="molecule type" value="Genomic_DNA"/>
</dbReference>
<feature type="region of interest" description="Disordered" evidence="1">
    <location>
        <begin position="241"/>
        <end position="263"/>
    </location>
</feature>
<accession>A0AAE0RW03</accession>
<evidence type="ECO:0000313" key="4">
    <source>
        <dbReference type="Proteomes" id="UP001195483"/>
    </source>
</evidence>
<protein>
    <submittedName>
        <fullName evidence="3">Uncharacterized protein</fullName>
    </submittedName>
</protein>
<sequence>MGLERIFFATLALIILGNAETRHTVSSDQRMRIPTGSALSVISGPDIERKMAVLNKPSFVSVSSRIQLNANTTQTGNNLGGFAIKTSGISQRSNSLPRNPNVSSPDMDISNSKREGIKIGSMVQPFGEIFTGPLSRDLLPVRVSDKPLPGLEINVRGSFGDINIPKMIEVALNSMWGQNQQMSRDIKQQYSHVHVDSTNTVMGHNIKLDPTDLKLPVSRAASISGADVKVLHRGLQTMPVSQRPNMKETHESNLHSRGDQEPLGPVGFLNRLARLKLSNSSRQQPSGGEKLNIADAVPLHLLGISSSQGVDLSSPSSSLSSSFNTSNIESQLARSSASMAGNPSDRVWSNKASVMLQPTVLAGLDLRAEPYFNNVDNNRAVHPTVAGDYVSDVSLSSLSSGKRSTKVIQKSVTKTTIKKTVTSAKANTAAASAVGGSSVAAAASVGIDSTDQPRLGGSIEVQQESNRKTKIIFKETNNDPIVLQATGPVRIQRIVTPNGTIKFKVSPVRQSPVVAREIEDDEIPITTTALTTGREPESRFYESLETAQSITTTKSDSPSLPHISFL</sequence>
<name>A0AAE0RW03_9BIVA</name>
<reference evidence="3" key="3">
    <citation type="submission" date="2023-05" db="EMBL/GenBank/DDBJ databases">
        <authorList>
            <person name="Smith C.H."/>
        </authorList>
    </citation>
    <scope>NUCLEOTIDE SEQUENCE</scope>
    <source>
        <strain evidence="3">CHS0354</strain>
        <tissue evidence="3">Mantle</tissue>
    </source>
</reference>
<feature type="compositionally biased region" description="Basic and acidic residues" evidence="1">
    <location>
        <begin position="245"/>
        <end position="260"/>
    </location>
</feature>
<feature type="region of interest" description="Disordered" evidence="1">
    <location>
        <begin position="90"/>
        <end position="110"/>
    </location>
</feature>
<reference evidence="3" key="2">
    <citation type="journal article" date="2021" name="Genome Biol. Evol.">
        <title>Developing a high-quality reference genome for a parasitic bivalve with doubly uniparental inheritance (Bivalvia: Unionida).</title>
        <authorList>
            <person name="Smith C.H."/>
        </authorList>
    </citation>
    <scope>NUCLEOTIDE SEQUENCE</scope>
    <source>
        <strain evidence="3">CHS0354</strain>
        <tissue evidence="3">Mantle</tissue>
    </source>
</reference>